<name>A0A8B2NT41_9HYPH</name>
<evidence type="ECO:0000259" key="2">
    <source>
        <dbReference type="PROSITE" id="PS50828"/>
    </source>
</evidence>
<dbReference type="PROSITE" id="PS50828">
    <property type="entry name" value="SMR"/>
    <property type="match status" value="1"/>
</dbReference>
<dbReference type="AlphaFoldDB" id="A0A8B2NT41"/>
<comment type="caution">
    <text evidence="3">The sequence shown here is derived from an EMBL/GenBank/DDBJ whole genome shotgun (WGS) entry which is preliminary data.</text>
</comment>
<evidence type="ECO:0000313" key="3">
    <source>
        <dbReference type="EMBL" id="RAI03387.1"/>
    </source>
</evidence>
<reference evidence="3 4" key="1">
    <citation type="submission" date="2018-05" db="EMBL/GenBank/DDBJ databases">
        <title>Acuticoccus sediminis sp. nov., isolated from deep-sea sediment of Indian Ocean.</title>
        <authorList>
            <person name="Liu X."/>
            <person name="Lai Q."/>
            <person name="Du Y."/>
            <person name="Sun F."/>
            <person name="Zhang X."/>
            <person name="Wang S."/>
            <person name="Shao Z."/>
        </authorList>
    </citation>
    <scope>NUCLEOTIDE SEQUENCE [LARGE SCALE GENOMIC DNA]</scope>
    <source>
        <strain evidence="3 4">PTG4-2</strain>
    </source>
</reference>
<dbReference type="InterPro" id="IPR002625">
    <property type="entry name" value="Smr_dom"/>
</dbReference>
<dbReference type="Gene3D" id="3.30.1370.110">
    <property type="match status" value="1"/>
</dbReference>
<dbReference type="InterPro" id="IPR036063">
    <property type="entry name" value="Smr_dom_sf"/>
</dbReference>
<dbReference type="SMART" id="SM00463">
    <property type="entry name" value="SMR"/>
    <property type="match status" value="1"/>
</dbReference>
<evidence type="ECO:0000313" key="4">
    <source>
        <dbReference type="Proteomes" id="UP000249590"/>
    </source>
</evidence>
<dbReference type="PANTHER" id="PTHR35562:SF2">
    <property type="entry name" value="DNA ENDONUCLEASE SMRA-RELATED"/>
    <property type="match status" value="1"/>
</dbReference>
<feature type="region of interest" description="Disordered" evidence="1">
    <location>
        <begin position="26"/>
        <end position="72"/>
    </location>
</feature>
<keyword evidence="4" id="KW-1185">Reference proteome</keyword>
<proteinExistence type="predicted"/>
<dbReference type="RefSeq" id="WP_111342026.1">
    <property type="nucleotide sequence ID" value="NZ_JAIWKD010000001.1"/>
</dbReference>
<dbReference type="OrthoDB" id="7165597at2"/>
<gene>
    <name evidence="3" type="ORF">DLJ53_02415</name>
</gene>
<dbReference type="PANTHER" id="PTHR35562">
    <property type="entry name" value="DNA ENDONUCLEASE SMRA-RELATED"/>
    <property type="match status" value="1"/>
</dbReference>
<dbReference type="EMBL" id="QHHQ01000001">
    <property type="protein sequence ID" value="RAI03387.1"/>
    <property type="molecule type" value="Genomic_DNA"/>
</dbReference>
<protein>
    <submittedName>
        <fullName evidence="3">DNA mismatch repair protein MutS</fullName>
    </submittedName>
</protein>
<dbReference type="Proteomes" id="UP000249590">
    <property type="component" value="Unassembled WGS sequence"/>
</dbReference>
<feature type="domain" description="Smr" evidence="2">
    <location>
        <begin position="95"/>
        <end position="179"/>
    </location>
</feature>
<accession>A0A8B2NT41</accession>
<sequence>MTRKRQLSSTEKALWEKIARTVVPLRPETSVPAIEAATPTPEAEKPGKPPRVAAEAPQPQPKPKKVGPQVRPAADIDRKMRRKLARGVLSIDARIDLHGMTQEEAHGALIRFITSSAGMRRRVVLVITGKGMGEGEGRGVLRRNVPHWLASRDLARHVVTFGPAHAAHGGDGALYVRLRGPKT</sequence>
<evidence type="ECO:0000256" key="1">
    <source>
        <dbReference type="SAM" id="MobiDB-lite"/>
    </source>
</evidence>
<dbReference type="SUPFAM" id="SSF160443">
    <property type="entry name" value="SMR domain-like"/>
    <property type="match status" value="1"/>
</dbReference>
<organism evidence="3 4">
    <name type="scientific">Acuticoccus sediminis</name>
    <dbReference type="NCBI Taxonomy" id="2184697"/>
    <lineage>
        <taxon>Bacteria</taxon>
        <taxon>Pseudomonadati</taxon>
        <taxon>Pseudomonadota</taxon>
        <taxon>Alphaproteobacteria</taxon>
        <taxon>Hyphomicrobiales</taxon>
        <taxon>Amorphaceae</taxon>
        <taxon>Acuticoccus</taxon>
    </lineage>
</organism>
<feature type="compositionally biased region" description="Low complexity" evidence="1">
    <location>
        <begin position="32"/>
        <end position="41"/>
    </location>
</feature>
<dbReference type="Pfam" id="PF01713">
    <property type="entry name" value="Smr"/>
    <property type="match status" value="1"/>
</dbReference>